<keyword evidence="2" id="KW-1185">Reference proteome</keyword>
<dbReference type="EMBL" id="KL142368">
    <property type="protein sequence ID" value="KDR84673.1"/>
    <property type="molecule type" value="Genomic_DNA"/>
</dbReference>
<sequence>MLPQDIIDLIIDEFASTEDKTSLQVCNSVSRAFSARSRQQLFANIELIADGAVQRRAGRLRKILEADPDLAPRIRSFKLIVGPFSKALDRGIETFGKVLGSRRLGKLGCRVGIQLKTMKNHLFWLLQTISQVSQVPKFVLEGDTSYMDWMALPTHVQNLLLRLCSKPQLQALELLNIYNLPAAIVTGNTTHAGSIRHLKLRNSSFTLSAAVNLNQNSMYLSKLRTLELAMNHSRSVSYQFRRRPQILDGDFIQMFPNHIPFLTDLAVGLTSKPDNVDSMWHLAITGAQTIEYLELRVYGVYFPPLISAFEANYCEEMTTFSPIWSLSDMVALKNLKITAYSFYYLEFDIGMDFIARFLQSPVSQVPLRSFTLDFYFQLLSPREPTDLTCPDVRRKWEILDEALSSSNFPDLQEVLVNFRVPQFDDFWDADEICDAAKMLNGLYVFKGNRVDVKVKEIDEIYPLGRNSRSLSSYSFTAQEWTNILP</sequence>
<dbReference type="HOGENOM" id="CLU_562644_0_0_1"/>
<evidence type="ECO:0000313" key="1">
    <source>
        <dbReference type="EMBL" id="KDR84673.1"/>
    </source>
</evidence>
<gene>
    <name evidence="1" type="ORF">GALMADRAFT_206195</name>
</gene>
<accession>A0A067U019</accession>
<dbReference type="OrthoDB" id="2745898at2759"/>
<reference evidence="2" key="1">
    <citation type="journal article" date="2014" name="Proc. Natl. Acad. Sci. U.S.A.">
        <title>Extensive sampling of basidiomycete genomes demonstrates inadequacy of the white-rot/brown-rot paradigm for wood decay fungi.</title>
        <authorList>
            <person name="Riley R."/>
            <person name="Salamov A.A."/>
            <person name="Brown D.W."/>
            <person name="Nagy L.G."/>
            <person name="Floudas D."/>
            <person name="Held B.W."/>
            <person name="Levasseur A."/>
            <person name="Lombard V."/>
            <person name="Morin E."/>
            <person name="Otillar R."/>
            <person name="Lindquist E.A."/>
            <person name="Sun H."/>
            <person name="LaButti K.M."/>
            <person name="Schmutz J."/>
            <person name="Jabbour D."/>
            <person name="Luo H."/>
            <person name="Baker S.E."/>
            <person name="Pisabarro A.G."/>
            <person name="Walton J.D."/>
            <person name="Blanchette R.A."/>
            <person name="Henrissat B."/>
            <person name="Martin F."/>
            <person name="Cullen D."/>
            <person name="Hibbett D.S."/>
            <person name="Grigoriev I.V."/>
        </authorList>
    </citation>
    <scope>NUCLEOTIDE SEQUENCE [LARGE SCALE GENOMIC DNA]</scope>
    <source>
        <strain evidence="2">CBS 339.88</strain>
    </source>
</reference>
<organism evidence="1 2">
    <name type="scientific">Galerina marginata (strain CBS 339.88)</name>
    <dbReference type="NCBI Taxonomy" id="685588"/>
    <lineage>
        <taxon>Eukaryota</taxon>
        <taxon>Fungi</taxon>
        <taxon>Dikarya</taxon>
        <taxon>Basidiomycota</taxon>
        <taxon>Agaricomycotina</taxon>
        <taxon>Agaricomycetes</taxon>
        <taxon>Agaricomycetidae</taxon>
        <taxon>Agaricales</taxon>
        <taxon>Agaricineae</taxon>
        <taxon>Strophariaceae</taxon>
        <taxon>Galerina</taxon>
    </lineage>
</organism>
<name>A0A067U019_GALM3</name>
<dbReference type="SUPFAM" id="SSF52047">
    <property type="entry name" value="RNI-like"/>
    <property type="match status" value="1"/>
</dbReference>
<proteinExistence type="predicted"/>
<dbReference type="Proteomes" id="UP000027222">
    <property type="component" value="Unassembled WGS sequence"/>
</dbReference>
<protein>
    <recommendedName>
        <fullName evidence="3">F-box domain-containing protein</fullName>
    </recommendedName>
</protein>
<evidence type="ECO:0008006" key="3">
    <source>
        <dbReference type="Google" id="ProtNLM"/>
    </source>
</evidence>
<evidence type="ECO:0000313" key="2">
    <source>
        <dbReference type="Proteomes" id="UP000027222"/>
    </source>
</evidence>
<dbReference type="AlphaFoldDB" id="A0A067U019"/>